<evidence type="ECO:0000259" key="7">
    <source>
        <dbReference type="Pfam" id="PF10277"/>
    </source>
</evidence>
<accession>A0A8B8BDR2</accession>
<comment type="subcellular location">
    <subcellularLocation>
        <location evidence="1">Endomembrane system</location>
        <topology evidence="1">Multi-pass membrane protein</topology>
    </subcellularLocation>
</comment>
<comment type="similarity">
    <text evidence="2">Belongs to the DRAM/TMEM150 family.</text>
</comment>
<keyword evidence="4 6" id="KW-1133">Transmembrane helix</keyword>
<dbReference type="GO" id="GO:0012505">
    <property type="term" value="C:endomembrane system"/>
    <property type="evidence" value="ECO:0007669"/>
    <property type="project" value="UniProtKB-SubCell"/>
</dbReference>
<dbReference type="RefSeq" id="XP_022301537.1">
    <property type="nucleotide sequence ID" value="XM_022445829.1"/>
</dbReference>
<dbReference type="KEGG" id="cvn:111109628"/>
<feature type="domain" description="CWH43-like N-terminal" evidence="7">
    <location>
        <begin position="23"/>
        <end position="246"/>
    </location>
</feature>
<keyword evidence="8" id="KW-1185">Reference proteome</keyword>
<reference evidence="8" key="1">
    <citation type="submission" date="2024-06" db="UniProtKB">
        <authorList>
            <consortium name="RefSeq"/>
        </authorList>
    </citation>
    <scope>NUCLEOTIDE SEQUENCE [LARGE SCALE GENOMIC DNA]</scope>
</reference>
<reference evidence="9" key="2">
    <citation type="submission" date="2025-08" db="UniProtKB">
        <authorList>
            <consortium name="RefSeq"/>
        </authorList>
    </citation>
    <scope>IDENTIFICATION</scope>
    <source>
        <tissue evidence="9">Whole sample</tissue>
    </source>
</reference>
<dbReference type="PANTHER" id="PTHR21324:SF2">
    <property type="entry name" value="EG:22E5.9 PROTEIN"/>
    <property type="match status" value="1"/>
</dbReference>
<dbReference type="InterPro" id="IPR050911">
    <property type="entry name" value="DRAM/TMEM150_Autophagy_Mod"/>
</dbReference>
<name>A0A8B8BDR2_CRAVI</name>
<gene>
    <name evidence="9" type="primary">LOC111109628</name>
</gene>
<feature type="transmembrane region" description="Helical" evidence="6">
    <location>
        <begin position="135"/>
        <end position="154"/>
    </location>
</feature>
<evidence type="ECO:0000256" key="1">
    <source>
        <dbReference type="ARBA" id="ARBA00004127"/>
    </source>
</evidence>
<dbReference type="OrthoDB" id="191706at2759"/>
<feature type="transmembrane region" description="Helical" evidence="6">
    <location>
        <begin position="110"/>
        <end position="129"/>
    </location>
</feature>
<keyword evidence="5 6" id="KW-0472">Membrane</keyword>
<protein>
    <submittedName>
        <fullName evidence="9">DNA damage-regulated autophagy modulator protein 2-like isoform X1</fullName>
    </submittedName>
</protein>
<evidence type="ECO:0000313" key="8">
    <source>
        <dbReference type="Proteomes" id="UP000694844"/>
    </source>
</evidence>
<sequence length="279" mass="31351">MTVRNFHFVHEINDVSRGFCEGLSYLPLITIILTLETFILSYIFAVSRGDVNPYFPYISDTGTKVPESCVFGQFLNMAAVVALCTIYVRYKLVHSIVQSEDESVLKLNKVAFIFGILSPLGLSLVANFQETSVEIVHVTGATLVLGFGVVYEFLQTAISFKMHPTYNGLRICKIRLVISVISLFGFITSGVSAVLSRRFDLPPTERLHWKPEDRGYAAHITSTVSEWATAFAFLCFFLTFVADFRKVELNVVTKVNVRHLDESYVTYDDDVNEASRLIA</sequence>
<feature type="transmembrane region" description="Helical" evidence="6">
    <location>
        <begin position="174"/>
        <end position="196"/>
    </location>
</feature>
<evidence type="ECO:0000256" key="5">
    <source>
        <dbReference type="ARBA" id="ARBA00023136"/>
    </source>
</evidence>
<dbReference type="AlphaFoldDB" id="A0A8B8BDR2"/>
<organism evidence="8 9">
    <name type="scientific">Crassostrea virginica</name>
    <name type="common">Eastern oyster</name>
    <dbReference type="NCBI Taxonomy" id="6565"/>
    <lineage>
        <taxon>Eukaryota</taxon>
        <taxon>Metazoa</taxon>
        <taxon>Spiralia</taxon>
        <taxon>Lophotrochozoa</taxon>
        <taxon>Mollusca</taxon>
        <taxon>Bivalvia</taxon>
        <taxon>Autobranchia</taxon>
        <taxon>Pteriomorphia</taxon>
        <taxon>Ostreida</taxon>
        <taxon>Ostreoidea</taxon>
        <taxon>Ostreidae</taxon>
        <taxon>Crassostrea</taxon>
    </lineage>
</organism>
<proteinExistence type="inferred from homology"/>
<dbReference type="InterPro" id="IPR019402">
    <property type="entry name" value="CWH43_N"/>
</dbReference>
<dbReference type="GeneID" id="111109628"/>
<evidence type="ECO:0000313" key="9">
    <source>
        <dbReference type="RefSeq" id="XP_022301537.1"/>
    </source>
</evidence>
<feature type="transmembrane region" description="Helical" evidence="6">
    <location>
        <begin position="25"/>
        <end position="45"/>
    </location>
</feature>
<feature type="transmembrane region" description="Helical" evidence="6">
    <location>
        <begin position="70"/>
        <end position="90"/>
    </location>
</feature>
<evidence type="ECO:0000256" key="4">
    <source>
        <dbReference type="ARBA" id="ARBA00022989"/>
    </source>
</evidence>
<evidence type="ECO:0000256" key="2">
    <source>
        <dbReference type="ARBA" id="ARBA00006565"/>
    </source>
</evidence>
<feature type="transmembrane region" description="Helical" evidence="6">
    <location>
        <begin position="216"/>
        <end position="241"/>
    </location>
</feature>
<evidence type="ECO:0000256" key="6">
    <source>
        <dbReference type="SAM" id="Phobius"/>
    </source>
</evidence>
<dbReference type="Proteomes" id="UP000694844">
    <property type="component" value="Chromosome 1"/>
</dbReference>
<evidence type="ECO:0000256" key="3">
    <source>
        <dbReference type="ARBA" id="ARBA00022692"/>
    </source>
</evidence>
<dbReference type="Pfam" id="PF10277">
    <property type="entry name" value="Frag1"/>
    <property type="match status" value="1"/>
</dbReference>
<dbReference type="PANTHER" id="PTHR21324">
    <property type="entry name" value="FASTING-INDUCIBLE INTEGRAL MEMBRANE PROTEIN TM6P1-RELATED"/>
    <property type="match status" value="1"/>
</dbReference>
<keyword evidence="3 6" id="KW-0812">Transmembrane</keyword>